<evidence type="ECO:0000256" key="2">
    <source>
        <dbReference type="SAM" id="SignalP"/>
    </source>
</evidence>
<name>A0A3P4AWY3_9BURK</name>
<evidence type="ECO:0000313" key="3">
    <source>
        <dbReference type="EMBL" id="VCU68242.1"/>
    </source>
</evidence>
<protein>
    <submittedName>
        <fullName evidence="3">Tripartite tricarboxylate transporter family receptor</fullName>
    </submittedName>
</protein>
<dbReference type="Proteomes" id="UP000277294">
    <property type="component" value="Unassembled WGS sequence"/>
</dbReference>
<dbReference type="EMBL" id="UWPJ01000005">
    <property type="protein sequence ID" value="VCU68242.1"/>
    <property type="molecule type" value="Genomic_DNA"/>
</dbReference>
<reference evidence="3 4" key="1">
    <citation type="submission" date="2018-10" db="EMBL/GenBank/DDBJ databases">
        <authorList>
            <person name="Criscuolo A."/>
        </authorList>
    </citation>
    <scope>NUCLEOTIDE SEQUENCE [LARGE SCALE GENOMIC DNA]</scope>
    <source>
        <strain evidence="3">DnA1</strain>
    </source>
</reference>
<keyword evidence="2" id="KW-0732">Signal</keyword>
<dbReference type="SUPFAM" id="SSF53850">
    <property type="entry name" value="Periplasmic binding protein-like II"/>
    <property type="match status" value="1"/>
</dbReference>
<dbReference type="PANTHER" id="PTHR42928">
    <property type="entry name" value="TRICARBOXYLATE-BINDING PROTEIN"/>
    <property type="match status" value="1"/>
</dbReference>
<dbReference type="PANTHER" id="PTHR42928:SF5">
    <property type="entry name" value="BLR1237 PROTEIN"/>
    <property type="match status" value="1"/>
</dbReference>
<proteinExistence type="inferred from homology"/>
<dbReference type="Gene3D" id="3.40.190.150">
    <property type="entry name" value="Bordetella uptake gene, domain 1"/>
    <property type="match status" value="1"/>
</dbReference>
<dbReference type="PIRSF" id="PIRSF017082">
    <property type="entry name" value="YflP"/>
    <property type="match status" value="1"/>
</dbReference>
<keyword evidence="4" id="KW-1185">Reference proteome</keyword>
<gene>
    <name evidence="3" type="ORF">PIGHUM_00292</name>
</gene>
<accession>A0A3P4AWY3</accession>
<dbReference type="CDD" id="cd07012">
    <property type="entry name" value="PBP2_Bug_TTT"/>
    <property type="match status" value="1"/>
</dbReference>
<dbReference type="InterPro" id="IPR042100">
    <property type="entry name" value="Bug_dom1"/>
</dbReference>
<comment type="similarity">
    <text evidence="1">Belongs to the UPF0065 (bug) family.</text>
</comment>
<keyword evidence="3" id="KW-0675">Receptor</keyword>
<dbReference type="AlphaFoldDB" id="A0A3P4AWY3"/>
<dbReference type="Pfam" id="PF03401">
    <property type="entry name" value="TctC"/>
    <property type="match status" value="1"/>
</dbReference>
<dbReference type="Gene3D" id="3.40.190.10">
    <property type="entry name" value="Periplasmic binding protein-like II"/>
    <property type="match status" value="1"/>
</dbReference>
<evidence type="ECO:0000313" key="4">
    <source>
        <dbReference type="Proteomes" id="UP000277294"/>
    </source>
</evidence>
<dbReference type="RefSeq" id="WP_246012856.1">
    <property type="nucleotide sequence ID" value="NZ_UWPJ01000005.1"/>
</dbReference>
<feature type="chain" id="PRO_5018008237" evidence="2">
    <location>
        <begin position="25"/>
        <end position="326"/>
    </location>
</feature>
<organism evidence="3 4">
    <name type="scientific">Pigmentiphaga humi</name>
    <dbReference type="NCBI Taxonomy" id="2478468"/>
    <lineage>
        <taxon>Bacteria</taxon>
        <taxon>Pseudomonadati</taxon>
        <taxon>Pseudomonadota</taxon>
        <taxon>Betaproteobacteria</taxon>
        <taxon>Burkholderiales</taxon>
        <taxon>Alcaligenaceae</taxon>
        <taxon>Pigmentiphaga</taxon>
    </lineage>
</organism>
<dbReference type="InterPro" id="IPR005064">
    <property type="entry name" value="BUG"/>
</dbReference>
<sequence>MQRHFLRHAALVLSGMLCGLPAHADDAFPSQPVRIIVGSEAGSAPDVLARVLGKDLGTLLGQAVIVENRAGATGTIGAAAVAGAQPDGYTLLMGTVSNIALAPSFYPIKYKPTTSFTPISMVASVPLVLVASPATGIASIDQLRAKLKDPAAAASFSYSSPGVGGPQHLAGVLLGKEMHATMLHVPYKSGGAALTAVAGGETQIGFAGIAAAIGLVQAKRVTPLFVTAGTRFPQFPDVPSAPEAGLPGLEVDNWHALFAPAGLPAPVRAKLEAAVNKVLQSAEVRKQFESLGAMPAGGSGEQLAQKVAAETARWTQIVESSGIKSQ</sequence>
<evidence type="ECO:0000256" key="1">
    <source>
        <dbReference type="ARBA" id="ARBA00006987"/>
    </source>
</evidence>
<feature type="signal peptide" evidence="2">
    <location>
        <begin position="1"/>
        <end position="24"/>
    </location>
</feature>